<dbReference type="InterPro" id="IPR040927">
    <property type="entry name" value="PF_Monalysin"/>
</dbReference>
<name>F0ZC60_DICPU</name>
<sequence>MALDTAVNSQITDAVDDAQQTSVVDKSWSIPKSSTVKTNYQIDKHLKLLTNPESMVFIDSEDKSESSTISVGKLKLPVQIKPVAALRSFISSQTVVGTQEHELTKKKGYSTTFTASTSLKSSISGGIGECEASFEVTTEFSYSQNSYEEKSETWTTTLTEGSYTLYQNILLYAFKVDAAADPAIRDVFTKDSPDLTFYQRPNTQEWYLFVPTYMNSPFTISFSSDTYDPVSEDDVISYLMNNGYSKWCKF</sequence>
<protein>
    <recommendedName>
        <fullName evidence="1">Monalysin Pore-forming domain-containing protein</fullName>
    </recommendedName>
</protein>
<dbReference type="FunCoup" id="F0ZC60">
    <property type="interactions" value="140"/>
</dbReference>
<dbReference type="RefSeq" id="XP_003284997.1">
    <property type="nucleotide sequence ID" value="XM_003284949.1"/>
</dbReference>
<dbReference type="KEGG" id="dpp:DICPUDRAFT_75959"/>
<evidence type="ECO:0000259" key="1">
    <source>
        <dbReference type="Pfam" id="PF18063"/>
    </source>
</evidence>
<dbReference type="CDD" id="cd17904">
    <property type="entry name" value="PFM_monalysin-like"/>
    <property type="match status" value="1"/>
</dbReference>
<dbReference type="AlphaFoldDB" id="F0ZC60"/>
<organism evidence="2 3">
    <name type="scientific">Dictyostelium purpureum</name>
    <name type="common">Slime mold</name>
    <dbReference type="NCBI Taxonomy" id="5786"/>
    <lineage>
        <taxon>Eukaryota</taxon>
        <taxon>Amoebozoa</taxon>
        <taxon>Evosea</taxon>
        <taxon>Eumycetozoa</taxon>
        <taxon>Dictyostelia</taxon>
        <taxon>Dictyosteliales</taxon>
        <taxon>Dictyosteliaceae</taxon>
        <taxon>Dictyostelium</taxon>
    </lineage>
</organism>
<dbReference type="GO" id="GO:0031157">
    <property type="term" value="P:regulation of aggregate size involved in sorocarp development"/>
    <property type="evidence" value="ECO:0007669"/>
    <property type="project" value="InterPro"/>
</dbReference>
<reference evidence="3" key="1">
    <citation type="journal article" date="2011" name="Genome Biol.">
        <title>Comparative genomics of the social amoebae Dictyostelium discoideum and Dictyostelium purpureum.</title>
        <authorList>
            <consortium name="US DOE Joint Genome Institute (JGI-PGF)"/>
            <person name="Sucgang R."/>
            <person name="Kuo A."/>
            <person name="Tian X."/>
            <person name="Salerno W."/>
            <person name="Parikh A."/>
            <person name="Feasley C.L."/>
            <person name="Dalin E."/>
            <person name="Tu H."/>
            <person name="Huang E."/>
            <person name="Barry K."/>
            <person name="Lindquist E."/>
            <person name="Shapiro H."/>
            <person name="Bruce D."/>
            <person name="Schmutz J."/>
            <person name="Salamov A."/>
            <person name="Fey P."/>
            <person name="Gaudet P."/>
            <person name="Anjard C."/>
            <person name="Babu M.M."/>
            <person name="Basu S."/>
            <person name="Bushmanova Y."/>
            <person name="van der Wel H."/>
            <person name="Katoh-Kurasawa M."/>
            <person name="Dinh C."/>
            <person name="Coutinho P.M."/>
            <person name="Saito T."/>
            <person name="Elias M."/>
            <person name="Schaap P."/>
            <person name="Kay R.R."/>
            <person name="Henrissat B."/>
            <person name="Eichinger L."/>
            <person name="Rivero F."/>
            <person name="Putnam N.H."/>
            <person name="West C.M."/>
            <person name="Loomis W.F."/>
            <person name="Chisholm R.L."/>
            <person name="Shaulsky G."/>
            <person name="Strassmann J.E."/>
            <person name="Queller D.C."/>
            <person name="Kuspa A."/>
            <person name="Grigoriev I.V."/>
        </authorList>
    </citation>
    <scope>NUCLEOTIDE SEQUENCE [LARGE SCALE GENOMIC DNA]</scope>
    <source>
        <strain evidence="3">QSDP1</strain>
    </source>
</reference>
<evidence type="ECO:0000313" key="2">
    <source>
        <dbReference type="EMBL" id="EGC38439.1"/>
    </source>
</evidence>
<dbReference type="EMBL" id="GL870976">
    <property type="protein sequence ID" value="EGC38439.1"/>
    <property type="molecule type" value="Genomic_DNA"/>
</dbReference>
<gene>
    <name evidence="2" type="ORF">DICPUDRAFT_75959</name>
</gene>
<dbReference type="VEuPathDB" id="AmoebaDB:DICPUDRAFT_75959"/>
<dbReference type="Pfam" id="PF18063">
    <property type="entry name" value="BB_PF"/>
    <property type="match status" value="1"/>
</dbReference>
<proteinExistence type="predicted"/>
<dbReference type="InParanoid" id="F0ZC60"/>
<dbReference type="OMA" id="TRWANTK"/>
<accession>F0ZC60</accession>
<dbReference type="PANTHER" id="PTHR35884:SF1">
    <property type="entry name" value="MONALYSIN BETA BARREL PORE-FORMING DOMAIN-CONTAINING PROTEIN-RELATED"/>
    <property type="match status" value="1"/>
</dbReference>
<dbReference type="OrthoDB" id="2368263at2759"/>
<evidence type="ECO:0000313" key="3">
    <source>
        <dbReference type="Proteomes" id="UP000001064"/>
    </source>
</evidence>
<dbReference type="eggNOG" id="ENOG502RF3C">
    <property type="taxonomic scope" value="Eukaryota"/>
</dbReference>
<feature type="domain" description="Monalysin Pore-forming" evidence="1">
    <location>
        <begin position="33"/>
        <end position="242"/>
    </location>
</feature>
<keyword evidence="3" id="KW-1185">Reference proteome</keyword>
<dbReference type="PANTHER" id="PTHR35884">
    <property type="entry name" value="SMALL AGGREGATE FORMATION PROTEIN"/>
    <property type="match status" value="1"/>
</dbReference>
<dbReference type="GeneID" id="10502090"/>
<dbReference type="Proteomes" id="UP000001064">
    <property type="component" value="Unassembled WGS sequence"/>
</dbReference>
<dbReference type="InterPro" id="IPR038768">
    <property type="entry name" value="SmlA"/>
</dbReference>